<evidence type="ECO:0000259" key="6">
    <source>
        <dbReference type="PROSITE" id="PS51094"/>
    </source>
</evidence>
<dbReference type="InterPro" id="IPR036388">
    <property type="entry name" value="WH-like_DNA-bd_sf"/>
</dbReference>
<dbReference type="SUPFAM" id="SSF55804">
    <property type="entry name" value="Phoshotransferase/anion transport protein"/>
    <property type="match status" value="1"/>
</dbReference>
<dbReference type="RefSeq" id="WP_133628645.1">
    <property type="nucleotide sequence ID" value="NZ_SOAZ01000017.1"/>
</dbReference>
<dbReference type="SUPFAM" id="SSF63520">
    <property type="entry name" value="PTS-regulatory domain, PRD"/>
    <property type="match status" value="2"/>
</dbReference>
<feature type="domain" description="PTS EIIB type-2" evidence="7">
    <location>
        <begin position="411"/>
        <end position="501"/>
    </location>
</feature>
<dbReference type="Pfam" id="PF08279">
    <property type="entry name" value="HTH_11"/>
    <property type="match status" value="1"/>
</dbReference>
<keyword evidence="1" id="KW-0808">Transferase</keyword>
<feature type="domain" description="PTS EIIA type-2" evidence="6">
    <location>
        <begin position="512"/>
        <end position="653"/>
    </location>
</feature>
<dbReference type="OrthoDB" id="3175596at2"/>
<dbReference type="SUPFAM" id="SSF52794">
    <property type="entry name" value="PTS system IIB component-like"/>
    <property type="match status" value="1"/>
</dbReference>
<evidence type="ECO:0000313" key="9">
    <source>
        <dbReference type="EMBL" id="TDT51916.1"/>
    </source>
</evidence>
<evidence type="ECO:0000256" key="3">
    <source>
        <dbReference type="ARBA" id="ARBA00023015"/>
    </source>
</evidence>
<dbReference type="Gene3D" id="1.10.1790.10">
    <property type="entry name" value="PRD domain"/>
    <property type="match status" value="2"/>
</dbReference>
<dbReference type="GO" id="GO:0008982">
    <property type="term" value="F:protein-N(PI)-phosphohistidine-sugar phosphotransferase activity"/>
    <property type="evidence" value="ECO:0007669"/>
    <property type="project" value="InterPro"/>
</dbReference>
<dbReference type="GO" id="GO:0009401">
    <property type="term" value="P:phosphoenolpyruvate-dependent sugar phosphotransferase system"/>
    <property type="evidence" value="ECO:0007669"/>
    <property type="project" value="InterPro"/>
</dbReference>
<keyword evidence="10" id="KW-1185">Reference proteome</keyword>
<dbReference type="PROSITE" id="PS51099">
    <property type="entry name" value="PTS_EIIB_TYPE_2"/>
    <property type="match status" value="1"/>
</dbReference>
<dbReference type="Gene3D" id="3.40.930.10">
    <property type="entry name" value="Mannitol-specific EII, Chain A"/>
    <property type="match status" value="1"/>
</dbReference>
<reference evidence="9 10" key="1">
    <citation type="submission" date="2019-03" db="EMBL/GenBank/DDBJ databases">
        <title>Genomic Encyclopedia of Type Strains, Phase IV (KMG-IV): sequencing the most valuable type-strain genomes for metagenomic binning, comparative biology and taxonomic classification.</title>
        <authorList>
            <person name="Goeker M."/>
        </authorList>
    </citation>
    <scope>NUCLEOTIDE SEQUENCE [LARGE SCALE GENOMIC DNA]</scope>
    <source>
        <strain evidence="9 10">DSM 24455</strain>
    </source>
</reference>
<dbReference type="PANTHER" id="PTHR30185:SF13">
    <property type="entry name" value="LICABCH OPERON REGULATOR-RELATED"/>
    <property type="match status" value="1"/>
</dbReference>
<dbReference type="InterPro" id="IPR013196">
    <property type="entry name" value="HTH_11"/>
</dbReference>
<dbReference type="PROSITE" id="PS51372">
    <property type="entry name" value="PRD_2"/>
    <property type="match status" value="2"/>
</dbReference>
<dbReference type="CDD" id="cd05568">
    <property type="entry name" value="PTS_IIB_bgl_like"/>
    <property type="match status" value="1"/>
</dbReference>
<dbReference type="Pfam" id="PF00874">
    <property type="entry name" value="PRD"/>
    <property type="match status" value="2"/>
</dbReference>
<keyword evidence="2" id="KW-0677">Repeat</keyword>
<protein>
    <submittedName>
        <fullName evidence="9">BglG family transcriptional antiterminator</fullName>
    </submittedName>
</protein>
<evidence type="ECO:0000313" key="10">
    <source>
        <dbReference type="Proteomes" id="UP000295325"/>
    </source>
</evidence>
<feature type="domain" description="PRD" evidence="8">
    <location>
        <begin position="188"/>
        <end position="293"/>
    </location>
</feature>
<dbReference type="InterPro" id="IPR036634">
    <property type="entry name" value="PRD_sf"/>
</dbReference>
<evidence type="ECO:0000256" key="1">
    <source>
        <dbReference type="ARBA" id="ARBA00022679"/>
    </source>
</evidence>
<dbReference type="InterPro" id="IPR036095">
    <property type="entry name" value="PTS_EIIB-like_sf"/>
</dbReference>
<feature type="domain" description="PRD" evidence="8">
    <location>
        <begin position="299"/>
        <end position="406"/>
    </location>
</feature>
<dbReference type="InterPro" id="IPR013011">
    <property type="entry name" value="PTS_EIIB_2"/>
</dbReference>
<evidence type="ECO:0000259" key="7">
    <source>
        <dbReference type="PROSITE" id="PS51099"/>
    </source>
</evidence>
<dbReference type="GO" id="GO:0006355">
    <property type="term" value="P:regulation of DNA-templated transcription"/>
    <property type="evidence" value="ECO:0007669"/>
    <property type="project" value="InterPro"/>
</dbReference>
<dbReference type="InterPro" id="IPR011608">
    <property type="entry name" value="PRD"/>
</dbReference>
<evidence type="ECO:0000256" key="4">
    <source>
        <dbReference type="ARBA" id="ARBA00023159"/>
    </source>
</evidence>
<dbReference type="InterPro" id="IPR016152">
    <property type="entry name" value="PTrfase/Anion_transptr"/>
</dbReference>
<dbReference type="Gene3D" id="3.40.50.2300">
    <property type="match status" value="1"/>
</dbReference>
<dbReference type="InterPro" id="IPR002178">
    <property type="entry name" value="PTS_EIIA_type-2_dom"/>
</dbReference>
<dbReference type="PROSITE" id="PS51094">
    <property type="entry name" value="PTS_EIIA_TYPE_2"/>
    <property type="match status" value="1"/>
</dbReference>
<dbReference type="Pfam" id="PF00359">
    <property type="entry name" value="PTS_EIIA_2"/>
    <property type="match status" value="1"/>
</dbReference>
<dbReference type="AlphaFoldDB" id="A0A4R7KBR2"/>
<dbReference type="EMBL" id="SOAZ01000017">
    <property type="protein sequence ID" value="TDT51916.1"/>
    <property type="molecule type" value="Genomic_DNA"/>
</dbReference>
<organism evidence="9 10">
    <name type="scientific">Fonticella tunisiensis</name>
    <dbReference type="NCBI Taxonomy" id="1096341"/>
    <lineage>
        <taxon>Bacteria</taxon>
        <taxon>Bacillati</taxon>
        <taxon>Bacillota</taxon>
        <taxon>Clostridia</taxon>
        <taxon>Eubacteriales</taxon>
        <taxon>Clostridiaceae</taxon>
        <taxon>Fonticella</taxon>
    </lineage>
</organism>
<keyword evidence="3" id="KW-0805">Transcription regulation</keyword>
<keyword evidence="4" id="KW-0010">Activator</keyword>
<dbReference type="PANTHER" id="PTHR30185">
    <property type="entry name" value="CRYPTIC BETA-GLUCOSIDE BGL OPERON ANTITERMINATOR"/>
    <property type="match status" value="1"/>
</dbReference>
<comment type="caution">
    <text evidence="9">The sequence shown here is derived from an EMBL/GenBank/DDBJ whole genome shotgun (WGS) entry which is preliminary data.</text>
</comment>
<dbReference type="SUPFAM" id="SSF46785">
    <property type="entry name" value="Winged helix' DNA-binding domain"/>
    <property type="match status" value="1"/>
</dbReference>
<keyword evidence="5" id="KW-0804">Transcription</keyword>
<evidence type="ECO:0000256" key="2">
    <source>
        <dbReference type="ARBA" id="ARBA00022737"/>
    </source>
</evidence>
<dbReference type="Proteomes" id="UP000295325">
    <property type="component" value="Unassembled WGS sequence"/>
</dbReference>
<dbReference type="Gene3D" id="1.10.10.10">
    <property type="entry name" value="Winged helix-like DNA-binding domain superfamily/Winged helix DNA-binding domain"/>
    <property type="match status" value="2"/>
</dbReference>
<accession>A0A4R7KBR2</accession>
<dbReference type="InterPro" id="IPR007737">
    <property type="entry name" value="Mga_HTH"/>
</dbReference>
<name>A0A4R7KBR2_9CLOT</name>
<gene>
    <name evidence="9" type="ORF">EDD71_11752</name>
</gene>
<evidence type="ECO:0000259" key="8">
    <source>
        <dbReference type="PROSITE" id="PS51372"/>
    </source>
</evidence>
<evidence type="ECO:0000256" key="5">
    <source>
        <dbReference type="ARBA" id="ARBA00023163"/>
    </source>
</evidence>
<sequence length="656" mass="76979">MGRFPIDGRQLRILEKAIQNEYNKLEDFAEIIGVSTRTIRNYIKLLNSTLKKEIAQLVNIKDAGYKLEIYDRERFNELINQCLFQQNNLPLLNTPEERLKYIIKRLINSKVPIKIDELANEISVGRTTLINDLKRISEPLSAYGLIIKGKQNEGIELKGNELNIRLFILDFLCKGFITDCTAEYYFGTIDKSRYGEIKNYLVNLFYHDNFLITDETLRELLTYIAVLLRRSKDKRYIESLDKKYEEITTTEEYILAKKIRDKLEKEFNCEINDNEIVFLTLPLLGRKVPINNDRSCNIRISSHVKQLVEKIIEEVSASTGIDMKYDKELMWGLEYHLNFTLNRLIFNIKIKNPLLKDIKNCYPLPYEMAKIAAKVIEKNYNVKVNEDEIGYIALHFGSYIERSNQKLFHIEKVALVCGTGLGTAQLLYVKLRKFLGEDKVFNTFSDIELTRDLLNEYDIVFTTVDINIETETPIIKVNAIFNENEVQKEIERIYYFKKYNLKLFESNLSLLNMTVVEDMFFILDRQTFIDNLMLMVDELWKIGEIDAGFKDRIIEREFKAPTSFDNYVAIPHAINYRGDRISIAVGILKEPVFWGGKEVRIIILLMIPKEDVDPELIIKTYEELLKLCQNKRLIENICRVKSYVEFRKLLQKEIMV</sequence>
<proteinExistence type="predicted"/>
<dbReference type="InterPro" id="IPR036390">
    <property type="entry name" value="WH_DNA-bd_sf"/>
</dbReference>
<dbReference type="Pfam" id="PF05043">
    <property type="entry name" value="Mga"/>
    <property type="match status" value="1"/>
</dbReference>
<dbReference type="InterPro" id="IPR050661">
    <property type="entry name" value="BglG_antiterminators"/>
</dbReference>